<dbReference type="SUPFAM" id="SSF81301">
    <property type="entry name" value="Nucleotidyltransferase"/>
    <property type="match status" value="1"/>
</dbReference>
<dbReference type="PIRSF" id="PIRSF000812">
    <property type="entry name" value="AAD"/>
    <property type="match status" value="1"/>
</dbReference>
<dbReference type="Gene3D" id="1.20.120.330">
    <property type="entry name" value="Nucleotidyltransferases domain 2"/>
    <property type="match status" value="1"/>
</dbReference>
<name>A0ABZ2SQ31_9ENTE</name>
<sequence length="279" mass="32279">MRNEKEMMTLLLTVAKKLGVKAVALSGSRANPKVPRDSFQDYDIVYVVENKDELLEDRGWLASFGELLIMQTPEEMTLFPPTLGERFTFLMLFKDGNRIDLTLCPLSSVTQWMREEPLFQIISDPENVLLPVPKLSDAVYWIKAPDEAMFQDCCNEFWWVSTYVVKGVARQEEVYAIDHLYGICQQELLRLLSWQVVLEKGALNIGKNYKYLFTHLAKADQERFQSLLDFSNASTITESLLLTQAFFHEQAQGYAEKTTFYYDKKTAENVMDYTKNNLQ</sequence>
<dbReference type="InterPro" id="IPR043519">
    <property type="entry name" value="NT_sf"/>
</dbReference>
<evidence type="ECO:0000313" key="2">
    <source>
        <dbReference type="Proteomes" id="UP000664701"/>
    </source>
</evidence>
<evidence type="ECO:0000313" key="1">
    <source>
        <dbReference type="EMBL" id="WYJ77658.1"/>
    </source>
</evidence>
<dbReference type="Proteomes" id="UP000664701">
    <property type="component" value="Chromosome"/>
</dbReference>
<gene>
    <name evidence="1" type="ORF">DOK78_002296</name>
</gene>
<protein>
    <submittedName>
        <fullName evidence="1">Aminoglycoside 6-adenylyltransferase</fullName>
    </submittedName>
</protein>
<dbReference type="SUPFAM" id="SSF81631">
    <property type="entry name" value="PAP/OAS1 substrate-binding domain"/>
    <property type="match status" value="1"/>
</dbReference>
<keyword evidence="2" id="KW-1185">Reference proteome</keyword>
<proteinExistence type="predicted"/>
<reference evidence="1 2" key="1">
    <citation type="submission" date="2024-03" db="EMBL/GenBank/DDBJ databases">
        <title>The Genome Sequence of Enterococcus sp. DIV2402.</title>
        <authorList>
            <consortium name="The Broad Institute Genomics Platform"/>
            <consortium name="The Broad Institute Microbial Omics Core"/>
            <consortium name="The Broad Institute Genomic Center for Infectious Diseases"/>
            <person name="Earl A."/>
            <person name="Manson A."/>
            <person name="Gilmore M."/>
            <person name="Schwartman J."/>
            <person name="Shea T."/>
            <person name="Abouelleil A."/>
            <person name="Cao P."/>
            <person name="Chapman S."/>
            <person name="Cusick C."/>
            <person name="Young S."/>
            <person name="Neafsey D."/>
            <person name="Nusbaum C."/>
            <person name="Birren B."/>
        </authorList>
    </citation>
    <scope>NUCLEOTIDE SEQUENCE [LARGE SCALE GENOMIC DNA]</scope>
    <source>
        <strain evidence="1 2">DIV2402</strain>
    </source>
</reference>
<accession>A0ABZ2SQ31</accession>
<dbReference type="InterPro" id="IPR007530">
    <property type="entry name" value="Aminoglycoside_adenylylTfrase"/>
</dbReference>
<organism evidence="1 2">
    <name type="scientific">Candidatus Enterococcus lowellii</name>
    <dbReference type="NCBI Taxonomy" id="2230877"/>
    <lineage>
        <taxon>Bacteria</taxon>
        <taxon>Bacillati</taxon>
        <taxon>Bacillota</taxon>
        <taxon>Bacilli</taxon>
        <taxon>Lactobacillales</taxon>
        <taxon>Enterococcaceae</taxon>
        <taxon>Enterococcus</taxon>
    </lineage>
</organism>
<dbReference type="EMBL" id="CP147251">
    <property type="protein sequence ID" value="WYJ77658.1"/>
    <property type="molecule type" value="Genomic_DNA"/>
</dbReference>
<dbReference type="RefSeq" id="WP_207940230.1">
    <property type="nucleotide sequence ID" value="NZ_CP147251.1"/>
</dbReference>
<dbReference type="Pfam" id="PF04439">
    <property type="entry name" value="Adenyl_transf"/>
    <property type="match status" value="1"/>
</dbReference>
<dbReference type="Gene3D" id="3.30.460.10">
    <property type="entry name" value="Beta Polymerase, domain 2"/>
    <property type="match status" value="1"/>
</dbReference>